<dbReference type="PROSITE" id="PS00469">
    <property type="entry name" value="NDPK"/>
    <property type="match status" value="1"/>
</dbReference>
<dbReference type="SUPFAM" id="SSF54919">
    <property type="entry name" value="Nucleoside diphosphate kinase, NDK"/>
    <property type="match status" value="1"/>
</dbReference>
<name>A0A921Z4T8_MANSE</name>
<evidence type="ECO:0000313" key="13">
    <source>
        <dbReference type="Proteomes" id="UP000791440"/>
    </source>
</evidence>
<keyword evidence="7" id="KW-0460">Magnesium</keyword>
<keyword evidence="13" id="KW-1185">Reference proteome</keyword>
<feature type="binding site" evidence="8">
    <location>
        <position position="108"/>
    </location>
    <ligand>
        <name>ATP</name>
        <dbReference type="ChEBI" id="CHEBI:30616"/>
    </ligand>
</feature>
<feature type="binding site" evidence="8">
    <location>
        <position position="12"/>
    </location>
    <ligand>
        <name>ATP</name>
        <dbReference type="ChEBI" id="CHEBI:30616"/>
    </ligand>
</feature>
<reference evidence="12" key="1">
    <citation type="journal article" date="2016" name="Insect Biochem. Mol. Biol.">
        <title>Multifaceted biological insights from a draft genome sequence of the tobacco hornworm moth, Manduca sexta.</title>
        <authorList>
            <person name="Kanost M.R."/>
            <person name="Arrese E.L."/>
            <person name="Cao X."/>
            <person name="Chen Y.R."/>
            <person name="Chellapilla S."/>
            <person name="Goldsmith M.R."/>
            <person name="Grosse-Wilde E."/>
            <person name="Heckel D.G."/>
            <person name="Herndon N."/>
            <person name="Jiang H."/>
            <person name="Papanicolaou A."/>
            <person name="Qu J."/>
            <person name="Soulages J.L."/>
            <person name="Vogel H."/>
            <person name="Walters J."/>
            <person name="Waterhouse R.M."/>
            <person name="Ahn S.J."/>
            <person name="Almeida F.C."/>
            <person name="An C."/>
            <person name="Aqrawi P."/>
            <person name="Bretschneider A."/>
            <person name="Bryant W.B."/>
            <person name="Bucks S."/>
            <person name="Chao H."/>
            <person name="Chevignon G."/>
            <person name="Christen J.M."/>
            <person name="Clarke D.F."/>
            <person name="Dittmer N.T."/>
            <person name="Ferguson L.C.F."/>
            <person name="Garavelou S."/>
            <person name="Gordon K.H.J."/>
            <person name="Gunaratna R.T."/>
            <person name="Han Y."/>
            <person name="Hauser F."/>
            <person name="He Y."/>
            <person name="Heidel-Fischer H."/>
            <person name="Hirsh A."/>
            <person name="Hu Y."/>
            <person name="Jiang H."/>
            <person name="Kalra D."/>
            <person name="Klinner C."/>
            <person name="Konig C."/>
            <person name="Kovar C."/>
            <person name="Kroll A.R."/>
            <person name="Kuwar S.S."/>
            <person name="Lee S.L."/>
            <person name="Lehman R."/>
            <person name="Li K."/>
            <person name="Li Z."/>
            <person name="Liang H."/>
            <person name="Lovelace S."/>
            <person name="Lu Z."/>
            <person name="Mansfield J.H."/>
            <person name="McCulloch K.J."/>
            <person name="Mathew T."/>
            <person name="Morton B."/>
            <person name="Muzny D.M."/>
            <person name="Neunemann D."/>
            <person name="Ongeri F."/>
            <person name="Pauchet Y."/>
            <person name="Pu L.L."/>
            <person name="Pyrousis I."/>
            <person name="Rao X.J."/>
            <person name="Redding A."/>
            <person name="Roesel C."/>
            <person name="Sanchez-Gracia A."/>
            <person name="Schaack S."/>
            <person name="Shukla A."/>
            <person name="Tetreau G."/>
            <person name="Wang Y."/>
            <person name="Xiong G.H."/>
            <person name="Traut W."/>
            <person name="Walsh T.K."/>
            <person name="Worley K.C."/>
            <person name="Wu D."/>
            <person name="Wu W."/>
            <person name="Wu Y.Q."/>
            <person name="Zhang X."/>
            <person name="Zou Z."/>
            <person name="Zucker H."/>
            <person name="Briscoe A.D."/>
            <person name="Burmester T."/>
            <person name="Clem R.J."/>
            <person name="Feyereisen R."/>
            <person name="Grimmelikhuijzen C.J.P."/>
            <person name="Hamodrakas S.J."/>
            <person name="Hansson B.S."/>
            <person name="Huguet E."/>
            <person name="Jermiin L.S."/>
            <person name="Lan Q."/>
            <person name="Lehman H.K."/>
            <person name="Lorenzen M."/>
            <person name="Merzendorfer H."/>
            <person name="Michalopoulos I."/>
            <person name="Morton D.B."/>
            <person name="Muthukrishnan S."/>
            <person name="Oakeshott J.G."/>
            <person name="Palmer W."/>
            <person name="Park Y."/>
            <person name="Passarelli A.L."/>
            <person name="Rozas J."/>
            <person name="Schwartz L.M."/>
            <person name="Smith W."/>
            <person name="Southgate A."/>
            <person name="Vilcinskas A."/>
            <person name="Vogt R."/>
            <person name="Wang P."/>
            <person name="Werren J."/>
            <person name="Yu X.Q."/>
            <person name="Zhou J.J."/>
            <person name="Brown S.J."/>
            <person name="Scherer S.E."/>
            <person name="Richards S."/>
            <person name="Blissard G.W."/>
        </authorList>
    </citation>
    <scope>NUCLEOTIDE SEQUENCE</scope>
</reference>
<evidence type="ECO:0000259" key="11">
    <source>
        <dbReference type="SMART" id="SM00562"/>
    </source>
</evidence>
<comment type="similarity">
    <text evidence="8 9">Belongs to the NDK family.</text>
</comment>
<feature type="binding site" evidence="8">
    <location>
        <position position="94"/>
    </location>
    <ligand>
        <name>ATP</name>
        <dbReference type="ChEBI" id="CHEBI:30616"/>
    </ligand>
</feature>
<protein>
    <recommendedName>
        <fullName evidence="10">Nucleoside diphosphate kinase</fullName>
        <ecNumber evidence="10">2.7.4.6</ecNumber>
    </recommendedName>
</protein>
<dbReference type="GO" id="GO:0006241">
    <property type="term" value="P:CTP biosynthetic process"/>
    <property type="evidence" value="ECO:0007669"/>
    <property type="project" value="InterPro"/>
</dbReference>
<keyword evidence="2 10" id="KW-0808">Transferase</keyword>
<dbReference type="GO" id="GO:0006183">
    <property type="term" value="P:GTP biosynthetic process"/>
    <property type="evidence" value="ECO:0007669"/>
    <property type="project" value="InterPro"/>
</dbReference>
<evidence type="ECO:0000256" key="2">
    <source>
        <dbReference type="ARBA" id="ARBA00022679"/>
    </source>
</evidence>
<dbReference type="Gene3D" id="3.30.70.141">
    <property type="entry name" value="Nucleoside diphosphate kinase-like domain"/>
    <property type="match status" value="1"/>
</dbReference>
<evidence type="ECO:0000313" key="12">
    <source>
        <dbReference type="EMBL" id="KAG6451133.1"/>
    </source>
</evidence>
<evidence type="ECO:0000256" key="6">
    <source>
        <dbReference type="ARBA" id="ARBA00022840"/>
    </source>
</evidence>
<reference evidence="12" key="2">
    <citation type="submission" date="2020-12" db="EMBL/GenBank/DDBJ databases">
        <authorList>
            <person name="Kanost M."/>
        </authorList>
    </citation>
    <scope>NUCLEOTIDE SEQUENCE</scope>
</reference>
<evidence type="ECO:0000256" key="7">
    <source>
        <dbReference type="ARBA" id="ARBA00022842"/>
    </source>
</evidence>
<comment type="caution">
    <text evidence="12">The sequence shown here is derived from an EMBL/GenBank/DDBJ whole genome shotgun (WGS) entry which is preliminary data.</text>
</comment>
<dbReference type="GO" id="GO:0004550">
    <property type="term" value="F:nucleoside diphosphate kinase activity"/>
    <property type="evidence" value="ECO:0007669"/>
    <property type="project" value="UniProtKB-EC"/>
</dbReference>
<dbReference type="PANTHER" id="PTHR46956">
    <property type="entry name" value="NUCLEOSIDE DIPHOSPHATE KINASE 6"/>
    <property type="match status" value="1"/>
</dbReference>
<dbReference type="EMBL" id="JH668400">
    <property type="protein sequence ID" value="KAG6451133.1"/>
    <property type="molecule type" value="Genomic_DNA"/>
</dbReference>
<dbReference type="PROSITE" id="PS51374">
    <property type="entry name" value="NDPK_LIKE"/>
    <property type="match status" value="1"/>
</dbReference>
<evidence type="ECO:0000256" key="3">
    <source>
        <dbReference type="ARBA" id="ARBA00022723"/>
    </source>
</evidence>
<sequence length="171" mass="20078">MQRLELTLAIIKPHAIKNPVALSYIRNVIKNKFVVIRTKRLSLDTETAGKFYKEHVGKFFYNRLITFMSSGCIDLHIMGHADAIRLWRQTLGPTSVYKGQFQEPYCLRGMFGISDTRNVAHGSDSPQSAEREIKFFFPDFSFHNWHNNDEVWYRKGPIIFNDHMFQHVRKL</sequence>
<organism evidence="12 13">
    <name type="scientific">Manduca sexta</name>
    <name type="common">Tobacco hawkmoth</name>
    <name type="synonym">Tobacco hornworm</name>
    <dbReference type="NCBI Taxonomy" id="7130"/>
    <lineage>
        <taxon>Eukaryota</taxon>
        <taxon>Metazoa</taxon>
        <taxon>Ecdysozoa</taxon>
        <taxon>Arthropoda</taxon>
        <taxon>Hexapoda</taxon>
        <taxon>Insecta</taxon>
        <taxon>Pterygota</taxon>
        <taxon>Neoptera</taxon>
        <taxon>Endopterygota</taxon>
        <taxon>Lepidoptera</taxon>
        <taxon>Glossata</taxon>
        <taxon>Ditrysia</taxon>
        <taxon>Bombycoidea</taxon>
        <taxon>Sphingidae</taxon>
        <taxon>Sphinginae</taxon>
        <taxon>Sphingini</taxon>
        <taxon>Manduca</taxon>
    </lineage>
</organism>
<keyword evidence="3" id="KW-0479">Metal-binding</keyword>
<evidence type="ECO:0000256" key="8">
    <source>
        <dbReference type="PROSITE-ProRule" id="PRU00706"/>
    </source>
</evidence>
<evidence type="ECO:0000256" key="4">
    <source>
        <dbReference type="ARBA" id="ARBA00022741"/>
    </source>
</evidence>
<dbReference type="GO" id="GO:0046872">
    <property type="term" value="F:metal ion binding"/>
    <property type="evidence" value="ECO:0007669"/>
    <property type="project" value="UniProtKB-KW"/>
</dbReference>
<dbReference type="EC" id="2.7.4.6" evidence="10"/>
<accession>A0A921Z4T8</accession>
<dbReference type="InterPro" id="IPR036850">
    <property type="entry name" value="NDK-like_dom_sf"/>
</dbReference>
<feature type="domain" description="Nucleoside diphosphate kinase-like" evidence="11">
    <location>
        <begin position="4"/>
        <end position="144"/>
    </location>
</feature>
<comment type="catalytic activity">
    <reaction evidence="10">
        <text>a 2'-deoxyribonucleoside 5'-diphosphate + ATP = a 2'-deoxyribonucleoside 5'-triphosphate + ADP</text>
        <dbReference type="Rhea" id="RHEA:44640"/>
        <dbReference type="ChEBI" id="CHEBI:30616"/>
        <dbReference type="ChEBI" id="CHEBI:61560"/>
        <dbReference type="ChEBI" id="CHEBI:73316"/>
        <dbReference type="ChEBI" id="CHEBI:456216"/>
        <dbReference type="EC" id="2.7.4.6"/>
    </reaction>
</comment>
<dbReference type="PRINTS" id="PR01243">
    <property type="entry name" value="NUCDPKINASE"/>
</dbReference>
<evidence type="ECO:0000256" key="5">
    <source>
        <dbReference type="ARBA" id="ARBA00022777"/>
    </source>
</evidence>
<keyword evidence="4 10" id="KW-0547">Nucleotide-binding</keyword>
<dbReference type="SMART" id="SM00562">
    <property type="entry name" value="NDK"/>
    <property type="match status" value="1"/>
</dbReference>
<dbReference type="GO" id="GO:0006228">
    <property type="term" value="P:UTP biosynthetic process"/>
    <property type="evidence" value="ECO:0007669"/>
    <property type="project" value="InterPro"/>
</dbReference>
<feature type="binding site" evidence="8">
    <location>
        <position position="60"/>
    </location>
    <ligand>
        <name>ATP</name>
        <dbReference type="ChEBI" id="CHEBI:30616"/>
    </ligand>
</feature>
<keyword evidence="5 10" id="KW-0418">Kinase</keyword>
<dbReference type="GO" id="GO:0005524">
    <property type="term" value="F:ATP binding"/>
    <property type="evidence" value="ECO:0007669"/>
    <property type="project" value="UniProtKB-KW"/>
</dbReference>
<dbReference type="Proteomes" id="UP000791440">
    <property type="component" value="Unassembled WGS sequence"/>
</dbReference>
<dbReference type="InterPro" id="IPR037994">
    <property type="entry name" value="NDPk6"/>
</dbReference>
<keyword evidence="6 10" id="KW-0067">ATP-binding</keyword>
<dbReference type="InterPro" id="IPR023005">
    <property type="entry name" value="Nucleoside_diP_kinase_AS"/>
</dbReference>
<evidence type="ECO:0000256" key="1">
    <source>
        <dbReference type="ARBA" id="ARBA00001946"/>
    </source>
</evidence>
<feature type="active site" description="Pros-phosphohistidine intermediate" evidence="8">
    <location>
        <position position="121"/>
    </location>
</feature>
<dbReference type="AlphaFoldDB" id="A0A921Z4T8"/>
<feature type="binding site" evidence="8">
    <location>
        <position position="118"/>
    </location>
    <ligand>
        <name>ATP</name>
        <dbReference type="ChEBI" id="CHEBI:30616"/>
    </ligand>
</feature>
<dbReference type="Pfam" id="PF00334">
    <property type="entry name" value="NDK"/>
    <property type="match status" value="1"/>
</dbReference>
<gene>
    <name evidence="12" type="ORF">O3G_MSEX006947</name>
</gene>
<evidence type="ECO:0000256" key="10">
    <source>
        <dbReference type="RuleBase" id="RU004013"/>
    </source>
</evidence>
<dbReference type="InterPro" id="IPR034907">
    <property type="entry name" value="NDK-like_dom"/>
</dbReference>
<proteinExistence type="inferred from homology"/>
<dbReference type="InterPro" id="IPR001564">
    <property type="entry name" value="Nucleoside_diP_kinase"/>
</dbReference>
<feature type="binding site" evidence="8">
    <location>
        <position position="88"/>
    </location>
    <ligand>
        <name>ATP</name>
        <dbReference type="ChEBI" id="CHEBI:30616"/>
    </ligand>
</feature>
<evidence type="ECO:0000256" key="9">
    <source>
        <dbReference type="RuleBase" id="RU004011"/>
    </source>
</evidence>
<dbReference type="PANTHER" id="PTHR46956:SF1">
    <property type="entry name" value="NUCLEOSIDE DIPHOSPHATE KINASE 6"/>
    <property type="match status" value="1"/>
</dbReference>
<comment type="cofactor">
    <cofactor evidence="1">
        <name>Mg(2+)</name>
        <dbReference type="ChEBI" id="CHEBI:18420"/>
    </cofactor>
</comment>